<dbReference type="EMBL" id="CANHGI010000003">
    <property type="protein sequence ID" value="CAI5446288.1"/>
    <property type="molecule type" value="Genomic_DNA"/>
</dbReference>
<feature type="compositionally biased region" description="Polar residues" evidence="1">
    <location>
        <begin position="346"/>
        <end position="363"/>
    </location>
</feature>
<feature type="domain" description="RanBD1" evidence="2">
    <location>
        <begin position="422"/>
        <end position="532"/>
    </location>
</feature>
<dbReference type="InterPro" id="IPR045255">
    <property type="entry name" value="RanBP1-like"/>
</dbReference>
<dbReference type="InterPro" id="IPR000156">
    <property type="entry name" value="Ran_bind_dom"/>
</dbReference>
<proteinExistence type="predicted"/>
<comment type="caution">
    <text evidence="3">The sequence shown here is derived from an EMBL/GenBank/DDBJ whole genome shotgun (WGS) entry which is preliminary data.</text>
</comment>
<feature type="compositionally biased region" description="Basic and acidic residues" evidence="1">
    <location>
        <begin position="239"/>
        <end position="253"/>
    </location>
</feature>
<evidence type="ECO:0000313" key="4">
    <source>
        <dbReference type="Proteomes" id="UP001152747"/>
    </source>
</evidence>
<evidence type="ECO:0000259" key="2">
    <source>
        <dbReference type="Pfam" id="PF00638"/>
    </source>
</evidence>
<dbReference type="Pfam" id="PF00638">
    <property type="entry name" value="Ran_BP1"/>
    <property type="match status" value="1"/>
</dbReference>
<organism evidence="3 4">
    <name type="scientific">Caenorhabditis angaria</name>
    <dbReference type="NCBI Taxonomy" id="860376"/>
    <lineage>
        <taxon>Eukaryota</taxon>
        <taxon>Metazoa</taxon>
        <taxon>Ecdysozoa</taxon>
        <taxon>Nematoda</taxon>
        <taxon>Chromadorea</taxon>
        <taxon>Rhabditida</taxon>
        <taxon>Rhabditina</taxon>
        <taxon>Rhabditomorpha</taxon>
        <taxon>Rhabditoidea</taxon>
        <taxon>Rhabditidae</taxon>
        <taxon>Peloderinae</taxon>
        <taxon>Caenorhabditis</taxon>
    </lineage>
</organism>
<dbReference type="Proteomes" id="UP001152747">
    <property type="component" value="Unassembled WGS sequence"/>
</dbReference>
<name>A0A9P1N1B9_9PELO</name>
<dbReference type="SUPFAM" id="SSF50729">
    <property type="entry name" value="PH domain-like"/>
    <property type="match status" value="1"/>
</dbReference>
<feature type="compositionally biased region" description="Polar residues" evidence="1">
    <location>
        <begin position="127"/>
        <end position="140"/>
    </location>
</feature>
<sequence length="536" mass="57450">MGDSIVPPTSEEQMNKFRLRDKMNLLNSEFIKVIQHFYDEKAHYDFTSTMQSYIEHVKSLRSMYKVNDDTDENSTKNAPIVSNPSTEKLPVQRKMLKAARKNTPVTKSTTTSTFASSSPAVIPPTPNFGNISRIPSSTPATIEKAPSDPAPPAGRKRAIRGGGPLGGSESVIFKTGEIEKSTVKLSGPEIKLPTPTPDFWKKKETTNSDAPNGGGSLFGFLKEDDNSTKKFTGFSFGKGNEEKQSEVNDKETSSPKLSDSNSKSTGSTSTSFSMFGKSTESSGVKFPSFGDKLNNSFGKEEKSGSEKPLSFPSFGKSTESSTKQLSFPSFGKADSSSESSSKPSSFLNFGQSTTESNPSSKLSFPSFGSKPAESGLGSTPLTFGAPGGGLFANLTKQAAENSAAATEGANDNDEAEYVPPKVETVENEEPDAVFSSKVSVFKFVDSEYKKLGVGMLHIKETDGKSSVLIRAATATGTVWLNSLCNAAMKASKIDEKKIRLTCPATATEMSTMAIRFATEDLASKCAAKIEEFTSKK</sequence>
<feature type="compositionally biased region" description="Low complexity" evidence="1">
    <location>
        <begin position="336"/>
        <end position="345"/>
    </location>
</feature>
<keyword evidence="4" id="KW-1185">Reference proteome</keyword>
<dbReference type="PANTHER" id="PTHR23138:SF141">
    <property type="entry name" value="NUCLEAR PORE COMPLEX PROTEIN NUP50"/>
    <property type="match status" value="1"/>
</dbReference>
<dbReference type="OrthoDB" id="10062131at2759"/>
<feature type="region of interest" description="Disordered" evidence="1">
    <location>
        <begin position="98"/>
        <end position="170"/>
    </location>
</feature>
<dbReference type="AlphaFoldDB" id="A0A9P1N1B9"/>
<accession>A0A9P1N1B9</accession>
<evidence type="ECO:0000256" key="1">
    <source>
        <dbReference type="SAM" id="MobiDB-lite"/>
    </source>
</evidence>
<dbReference type="InterPro" id="IPR011993">
    <property type="entry name" value="PH-like_dom_sf"/>
</dbReference>
<dbReference type="Gene3D" id="2.30.29.30">
    <property type="entry name" value="Pleckstrin-homology domain (PH domain)/Phosphotyrosine-binding domain (PTB)"/>
    <property type="match status" value="1"/>
</dbReference>
<reference evidence="3" key="1">
    <citation type="submission" date="2022-11" db="EMBL/GenBank/DDBJ databases">
        <authorList>
            <person name="Kikuchi T."/>
        </authorList>
    </citation>
    <scope>NUCLEOTIDE SEQUENCE</scope>
    <source>
        <strain evidence="3">PS1010</strain>
    </source>
</reference>
<protein>
    <recommendedName>
        <fullName evidence="2">RanBD1 domain-containing protein</fullName>
    </recommendedName>
</protein>
<feature type="compositionally biased region" description="Low complexity" evidence="1">
    <location>
        <begin position="254"/>
        <end position="279"/>
    </location>
</feature>
<feature type="compositionally biased region" description="Low complexity" evidence="1">
    <location>
        <begin position="106"/>
        <end position="118"/>
    </location>
</feature>
<gene>
    <name evidence="3" type="ORF">CAMP_LOCUS8925</name>
</gene>
<dbReference type="PANTHER" id="PTHR23138">
    <property type="entry name" value="RAN BINDING PROTEIN"/>
    <property type="match status" value="1"/>
</dbReference>
<feature type="compositionally biased region" description="Polar residues" evidence="1">
    <location>
        <begin position="315"/>
        <end position="327"/>
    </location>
</feature>
<evidence type="ECO:0000313" key="3">
    <source>
        <dbReference type="EMBL" id="CAI5446288.1"/>
    </source>
</evidence>
<dbReference type="CDD" id="cd13170">
    <property type="entry name" value="RanBD_NUP50"/>
    <property type="match status" value="1"/>
</dbReference>
<feature type="region of interest" description="Disordered" evidence="1">
    <location>
        <begin position="186"/>
        <end position="380"/>
    </location>
</feature>
<dbReference type="GO" id="GO:0006606">
    <property type="term" value="P:protein import into nucleus"/>
    <property type="evidence" value="ECO:0007669"/>
    <property type="project" value="TreeGrafter"/>
</dbReference>